<accession>A0A931AQ81</accession>
<keyword evidence="2" id="KW-1133">Transmembrane helix</keyword>
<evidence type="ECO:0000313" key="3">
    <source>
        <dbReference type="EMBL" id="MBF8194733.1"/>
    </source>
</evidence>
<sequence>LRGLDDAITWTSRLKVTSVLHALPPPRTGRSGRPRTKGARLGTPADLAAAGTWRTTRVRRYGRTDTVQISETTCLWYGPFRAQTIRVILVRDTHPRTRDGDDRGYGLPLITTDLHSPAEDLIARYAARWCIEVAFFDARQSLGVGQARNRTRLAVERTVPFGMICLSLTILWYAIHGHSPRRHRRTTGTSPLVHHQDRTVLRRHGDQAPPRHHRRTFSAPSPLPGHTRRNPGRPRSLGRRRNMINHKCETREMI</sequence>
<protein>
    <recommendedName>
        <fullName evidence="5">Transposase IS4-like domain-containing protein</fullName>
    </recommendedName>
</protein>
<comment type="caution">
    <text evidence="3">The sequence shown here is derived from an EMBL/GenBank/DDBJ whole genome shotgun (WGS) entry which is preliminary data.</text>
</comment>
<feature type="region of interest" description="Disordered" evidence="1">
    <location>
        <begin position="201"/>
        <end position="254"/>
    </location>
</feature>
<feature type="compositionally biased region" description="Basic residues" evidence="1">
    <location>
        <begin position="226"/>
        <end position="244"/>
    </location>
</feature>
<gene>
    <name evidence="3" type="ORF">ITP53_55620</name>
</gene>
<dbReference type="RefSeq" id="WP_207757789.1">
    <property type="nucleotide sequence ID" value="NZ_JADOGI010000564.1"/>
</dbReference>
<keyword evidence="2" id="KW-0472">Membrane</keyword>
<evidence type="ECO:0000313" key="4">
    <source>
        <dbReference type="Proteomes" id="UP000605361"/>
    </source>
</evidence>
<feature type="region of interest" description="Disordered" evidence="1">
    <location>
        <begin position="22"/>
        <end position="41"/>
    </location>
</feature>
<evidence type="ECO:0000256" key="2">
    <source>
        <dbReference type="SAM" id="Phobius"/>
    </source>
</evidence>
<feature type="non-terminal residue" evidence="3">
    <location>
        <position position="1"/>
    </location>
</feature>
<dbReference type="SUPFAM" id="SSF53098">
    <property type="entry name" value="Ribonuclease H-like"/>
    <property type="match status" value="1"/>
</dbReference>
<dbReference type="InterPro" id="IPR012337">
    <property type="entry name" value="RNaseH-like_sf"/>
</dbReference>
<evidence type="ECO:0000256" key="1">
    <source>
        <dbReference type="SAM" id="MobiDB-lite"/>
    </source>
</evidence>
<name>A0A931AQ81_9ACTN</name>
<reference evidence="3" key="1">
    <citation type="submission" date="2020-11" db="EMBL/GenBank/DDBJ databases">
        <title>Whole-genome analyses of Nonomuraea sp. K274.</title>
        <authorList>
            <person name="Veyisoglu A."/>
        </authorList>
    </citation>
    <scope>NUCLEOTIDE SEQUENCE</scope>
    <source>
        <strain evidence="3">K274</strain>
    </source>
</reference>
<dbReference type="EMBL" id="JADOGI010000564">
    <property type="protein sequence ID" value="MBF8194733.1"/>
    <property type="molecule type" value="Genomic_DNA"/>
</dbReference>
<proteinExistence type="predicted"/>
<organism evidence="3 4">
    <name type="scientific">Nonomuraea cypriaca</name>
    <dbReference type="NCBI Taxonomy" id="1187855"/>
    <lineage>
        <taxon>Bacteria</taxon>
        <taxon>Bacillati</taxon>
        <taxon>Actinomycetota</taxon>
        <taxon>Actinomycetes</taxon>
        <taxon>Streptosporangiales</taxon>
        <taxon>Streptosporangiaceae</taxon>
        <taxon>Nonomuraea</taxon>
    </lineage>
</organism>
<keyword evidence="2" id="KW-0812">Transmembrane</keyword>
<dbReference type="Proteomes" id="UP000605361">
    <property type="component" value="Unassembled WGS sequence"/>
</dbReference>
<feature type="transmembrane region" description="Helical" evidence="2">
    <location>
        <begin position="158"/>
        <end position="175"/>
    </location>
</feature>
<keyword evidence="4" id="KW-1185">Reference proteome</keyword>
<dbReference type="AlphaFoldDB" id="A0A931AQ81"/>
<feature type="non-terminal residue" evidence="3">
    <location>
        <position position="254"/>
    </location>
</feature>
<evidence type="ECO:0008006" key="5">
    <source>
        <dbReference type="Google" id="ProtNLM"/>
    </source>
</evidence>